<sequence length="179" mass="21396">MEQQLLQTKKQIEEDALKKEQQFRQERFIELTTRKGVLVPKLARLEEAIQNMKNKAKQEERERLRLKSIKEGNYDLNITTTERLRRDEEAKQLGVHINKKPDELVQELAMSREMETIRHQTMIDKKNSSIHFKQTTEHIQPIVKDMDSKNKISLQKYTTANKQRFVLVTKLDVFFQMEQ</sequence>
<keyword evidence="1" id="KW-0175">Coiled coil</keyword>
<accession>A0A5J4VG96</accession>
<comment type="caution">
    <text evidence="2">The sequence shown here is derived from an EMBL/GenBank/DDBJ whole genome shotgun (WGS) entry which is preliminary data.</text>
</comment>
<dbReference type="AlphaFoldDB" id="A0A5J4VG96"/>
<gene>
    <name evidence="2" type="ORF">EZS28_023127</name>
</gene>
<organism evidence="2 3">
    <name type="scientific">Streblomastix strix</name>
    <dbReference type="NCBI Taxonomy" id="222440"/>
    <lineage>
        <taxon>Eukaryota</taxon>
        <taxon>Metamonada</taxon>
        <taxon>Preaxostyla</taxon>
        <taxon>Oxymonadida</taxon>
        <taxon>Streblomastigidae</taxon>
        <taxon>Streblomastix</taxon>
    </lineage>
</organism>
<evidence type="ECO:0000313" key="3">
    <source>
        <dbReference type="Proteomes" id="UP000324800"/>
    </source>
</evidence>
<evidence type="ECO:0000313" key="2">
    <source>
        <dbReference type="EMBL" id="KAA6381346.1"/>
    </source>
</evidence>
<protein>
    <submittedName>
        <fullName evidence="2">Uncharacterized protein</fullName>
    </submittedName>
</protein>
<dbReference type="Proteomes" id="UP000324800">
    <property type="component" value="Unassembled WGS sequence"/>
</dbReference>
<name>A0A5J4VG96_9EUKA</name>
<reference evidence="2 3" key="1">
    <citation type="submission" date="2019-03" db="EMBL/GenBank/DDBJ databases">
        <title>Single cell metagenomics reveals metabolic interactions within the superorganism composed of flagellate Streblomastix strix and complex community of Bacteroidetes bacteria on its surface.</title>
        <authorList>
            <person name="Treitli S.C."/>
            <person name="Kolisko M."/>
            <person name="Husnik F."/>
            <person name="Keeling P."/>
            <person name="Hampl V."/>
        </authorList>
    </citation>
    <scope>NUCLEOTIDE SEQUENCE [LARGE SCALE GENOMIC DNA]</scope>
    <source>
        <strain evidence="2">ST1C</strain>
    </source>
</reference>
<evidence type="ECO:0000256" key="1">
    <source>
        <dbReference type="SAM" id="Coils"/>
    </source>
</evidence>
<feature type="coiled-coil region" evidence="1">
    <location>
        <begin position="2"/>
        <end position="69"/>
    </location>
</feature>
<proteinExistence type="predicted"/>
<dbReference type="EMBL" id="SNRW01007374">
    <property type="protein sequence ID" value="KAA6381346.1"/>
    <property type="molecule type" value="Genomic_DNA"/>
</dbReference>